<evidence type="ECO:0000313" key="2">
    <source>
        <dbReference type="Proteomes" id="UP000616151"/>
    </source>
</evidence>
<evidence type="ECO:0000313" key="1">
    <source>
        <dbReference type="EMBL" id="MBK1870366.1"/>
    </source>
</evidence>
<proteinExistence type="predicted"/>
<keyword evidence="2" id="KW-1185">Reference proteome</keyword>
<organism evidence="1 2">
    <name type="scientific">Taklimakanibacter albus</name>
    <dbReference type="NCBI Taxonomy" id="2800327"/>
    <lineage>
        <taxon>Bacteria</taxon>
        <taxon>Pseudomonadati</taxon>
        <taxon>Pseudomonadota</taxon>
        <taxon>Alphaproteobacteria</taxon>
        <taxon>Hyphomicrobiales</taxon>
        <taxon>Aestuariivirgaceae</taxon>
        <taxon>Taklimakanibacter</taxon>
    </lineage>
</organism>
<reference evidence="1" key="1">
    <citation type="submission" date="2021-01" db="EMBL/GenBank/DDBJ databases">
        <authorList>
            <person name="Sun Q."/>
        </authorList>
    </citation>
    <scope>NUCLEOTIDE SEQUENCE</scope>
    <source>
        <strain evidence="1">YIM B02566</strain>
    </source>
</reference>
<keyword evidence="1" id="KW-0067">ATP-binding</keyword>
<sequence>MTSDGAYRASRITKSFAGVGVLHGVDFVVRPGTIHGLFGHNGAGKSTLLKILAGAQPQDDGALSIAGRAITLASPRDALEQGIACVYQELRLISNLTVAENLFLGRELRRNGLKDGNGMAAYTQSLLDGYGLRTAASARVGTLSHPEKQMVEVIANLDRKARFLFLDEPTTALDGGQAASLLAAIRRIALERQIGVVLVSHKLDEVLGVCDEATVLSGGRVILHAEREKLKKETIVDAIVGDAHHAGPARLSRAPADGKTFLEVRGLVGRRLSGVTLAAKTGEVLGVYGLVGSGRTRFLRSLFGTEPVTGGEILIDGKRYEPRSARDALAAGIALLTEERKRDGFIPLMSAYENVVLSTLKRYRMNGLIDHAAAARSARHTLARIGTRGRLDAPIKSLSGGNQQKVLFGRIIEQDARLILLDEPTKGVDIGAKQDIYEIIRSLADEGRCVVVVSSEEEELLEIADRVTVFHHGRCEYAPVPVSDVTLAALRQAAWAAPA</sequence>
<comment type="caution">
    <text evidence="1">The sequence shown here is derived from an EMBL/GenBank/DDBJ whole genome shotgun (WGS) entry which is preliminary data.</text>
</comment>
<name>A0ACC5RD07_9HYPH</name>
<gene>
    <name evidence="1" type="ORF">JHL16_28640</name>
</gene>
<dbReference type="EMBL" id="JAENHL010000008">
    <property type="protein sequence ID" value="MBK1870366.1"/>
    <property type="molecule type" value="Genomic_DNA"/>
</dbReference>
<dbReference type="Proteomes" id="UP000616151">
    <property type="component" value="Unassembled WGS sequence"/>
</dbReference>
<accession>A0ACC5RD07</accession>
<keyword evidence="1" id="KW-0547">Nucleotide-binding</keyword>
<protein>
    <submittedName>
        <fullName evidence="1">Sugar ABC transporter ATP-binding protein</fullName>
    </submittedName>
</protein>